<dbReference type="PANTHER" id="PTHR43046:SF14">
    <property type="entry name" value="MUTT_NUDIX FAMILY PROTEIN"/>
    <property type="match status" value="1"/>
</dbReference>
<dbReference type="PRINTS" id="PR00502">
    <property type="entry name" value="NUDIXFAMILY"/>
</dbReference>
<evidence type="ECO:0000313" key="5">
    <source>
        <dbReference type="EMBL" id="PIR84120.1"/>
    </source>
</evidence>
<comment type="cofactor">
    <cofactor evidence="1">
        <name>Mg(2+)</name>
        <dbReference type="ChEBI" id="CHEBI:18420"/>
    </cofactor>
</comment>
<dbReference type="InterPro" id="IPR020084">
    <property type="entry name" value="NUDIX_hydrolase_CS"/>
</dbReference>
<dbReference type="InterPro" id="IPR020476">
    <property type="entry name" value="Nudix_hydrolase"/>
</dbReference>
<evidence type="ECO:0000259" key="4">
    <source>
        <dbReference type="PROSITE" id="PS51462"/>
    </source>
</evidence>
<dbReference type="EMBL" id="PFBK01000003">
    <property type="protein sequence ID" value="PIR84120.1"/>
    <property type="molecule type" value="Genomic_DNA"/>
</dbReference>
<comment type="caution">
    <text evidence="5">The sequence shown here is derived from an EMBL/GenBank/DDBJ whole genome shotgun (WGS) entry which is preliminary data.</text>
</comment>
<dbReference type="Gene3D" id="3.90.79.10">
    <property type="entry name" value="Nucleoside Triphosphate Pyrophosphohydrolase"/>
    <property type="match status" value="1"/>
</dbReference>
<evidence type="ECO:0000313" key="6">
    <source>
        <dbReference type="Proteomes" id="UP000231192"/>
    </source>
</evidence>
<dbReference type="GO" id="GO:0016787">
    <property type="term" value="F:hydrolase activity"/>
    <property type="evidence" value="ECO:0007669"/>
    <property type="project" value="UniProtKB-KW"/>
</dbReference>
<dbReference type="SUPFAM" id="SSF55811">
    <property type="entry name" value="Nudix"/>
    <property type="match status" value="1"/>
</dbReference>
<feature type="domain" description="Nudix hydrolase" evidence="4">
    <location>
        <begin position="36"/>
        <end position="163"/>
    </location>
</feature>
<dbReference type="InterPro" id="IPR000086">
    <property type="entry name" value="NUDIX_hydrolase_dom"/>
</dbReference>
<reference evidence="6" key="1">
    <citation type="submission" date="2017-09" db="EMBL/GenBank/DDBJ databases">
        <title>Depth-based differentiation of microbial function through sediment-hosted aquifers and enrichment of novel symbionts in the deep terrestrial subsurface.</title>
        <authorList>
            <person name="Probst A.J."/>
            <person name="Ladd B."/>
            <person name="Jarett J.K."/>
            <person name="Geller-Mcgrath D.E."/>
            <person name="Sieber C.M.K."/>
            <person name="Emerson J.B."/>
            <person name="Anantharaman K."/>
            <person name="Thomas B.C."/>
            <person name="Malmstrom R."/>
            <person name="Stieglmeier M."/>
            <person name="Klingl A."/>
            <person name="Woyke T."/>
            <person name="Ryan C.M."/>
            <person name="Banfield J.F."/>
        </authorList>
    </citation>
    <scope>NUCLEOTIDE SEQUENCE [LARGE SCALE GENOMIC DNA]</scope>
</reference>
<accession>A0A2H0UCN6</accession>
<protein>
    <recommendedName>
        <fullName evidence="4">Nudix hydrolase domain-containing protein</fullName>
    </recommendedName>
</protein>
<dbReference type="InterPro" id="IPR015797">
    <property type="entry name" value="NUDIX_hydrolase-like_dom_sf"/>
</dbReference>
<sequence>MQALSLSLVSKLGAWLSLSAIELMHTIRYWSNFSSQKIQGVRVILIDDRRVLLVSHWYAPWAWTLPGGGVKKDETSEETAIREAREETGLNVKSIAGEIGQYTGTWGRGDVVAVYYTGDFDGSLSLKPTIEIMARSWFDIDTLPEEISPANRRRIQAYRDGIRTERGRW</sequence>
<dbReference type="AlphaFoldDB" id="A0A2H0UCN6"/>
<proteinExistence type="inferred from homology"/>
<name>A0A2H0UCN6_9BACT</name>
<evidence type="ECO:0000256" key="1">
    <source>
        <dbReference type="ARBA" id="ARBA00001946"/>
    </source>
</evidence>
<gene>
    <name evidence="5" type="ORF">COU18_01830</name>
</gene>
<evidence type="ECO:0000256" key="2">
    <source>
        <dbReference type="ARBA" id="ARBA00022801"/>
    </source>
</evidence>
<dbReference type="PROSITE" id="PS51462">
    <property type="entry name" value="NUDIX"/>
    <property type="match status" value="1"/>
</dbReference>
<keyword evidence="2 3" id="KW-0378">Hydrolase</keyword>
<evidence type="ECO:0000256" key="3">
    <source>
        <dbReference type="RuleBase" id="RU003476"/>
    </source>
</evidence>
<dbReference type="PANTHER" id="PTHR43046">
    <property type="entry name" value="GDP-MANNOSE MANNOSYL HYDROLASE"/>
    <property type="match status" value="1"/>
</dbReference>
<dbReference type="Proteomes" id="UP000231192">
    <property type="component" value="Unassembled WGS sequence"/>
</dbReference>
<dbReference type="PROSITE" id="PS00893">
    <property type="entry name" value="NUDIX_BOX"/>
    <property type="match status" value="1"/>
</dbReference>
<organism evidence="5 6">
    <name type="scientific">Candidatus Kaiserbacteria bacterium CG10_big_fil_rev_8_21_14_0_10_51_14</name>
    <dbReference type="NCBI Taxonomy" id="1974610"/>
    <lineage>
        <taxon>Bacteria</taxon>
        <taxon>Candidatus Kaiseribacteriota</taxon>
    </lineage>
</organism>
<dbReference type="Pfam" id="PF00293">
    <property type="entry name" value="NUDIX"/>
    <property type="match status" value="1"/>
</dbReference>
<comment type="similarity">
    <text evidence="3">Belongs to the Nudix hydrolase family.</text>
</comment>